<keyword evidence="2" id="KW-1185">Reference proteome</keyword>
<reference evidence="1" key="1">
    <citation type="submission" date="2017-08" db="EMBL/GenBank/DDBJ databases">
        <authorList>
            <person name="Polle J.E."/>
            <person name="Barry K."/>
            <person name="Cushman J."/>
            <person name="Schmutz J."/>
            <person name="Tran D."/>
            <person name="Hathwaick L.T."/>
            <person name="Yim W.C."/>
            <person name="Jenkins J."/>
            <person name="Mckie-Krisberg Z.M."/>
            <person name="Prochnik S."/>
            <person name="Lindquist E."/>
            <person name="Dockter R.B."/>
            <person name="Adam C."/>
            <person name="Molina H."/>
            <person name="Bunkerborg J."/>
            <person name="Jin E."/>
            <person name="Buchheim M."/>
            <person name="Magnuson J."/>
        </authorList>
    </citation>
    <scope>NUCLEOTIDE SEQUENCE</scope>
    <source>
        <strain evidence="1">CCAP 19/18</strain>
    </source>
</reference>
<comment type="caution">
    <text evidence="1">The sequence shown here is derived from an EMBL/GenBank/DDBJ whole genome shotgun (WGS) entry which is preliminary data.</text>
</comment>
<dbReference type="Proteomes" id="UP000815325">
    <property type="component" value="Unassembled WGS sequence"/>
</dbReference>
<feature type="non-terminal residue" evidence="1">
    <location>
        <position position="338"/>
    </location>
</feature>
<protein>
    <submittedName>
        <fullName evidence="1">Uncharacterized protein</fullName>
    </submittedName>
</protein>
<proteinExistence type="predicted"/>
<evidence type="ECO:0000313" key="2">
    <source>
        <dbReference type="Proteomes" id="UP000815325"/>
    </source>
</evidence>
<accession>A0ABQ7H3U9</accession>
<name>A0ABQ7H3U9_DUNSA</name>
<gene>
    <name evidence="1" type="ORF">DUNSADRAFT_12460</name>
</gene>
<sequence length="338" mass="37093">MTSVPRAPHLSRSGWQQRRESWQQWKGCEVILSACLQVPQANPAAFDKEAGMAAEAKCREASELARQRLEALALAPGLSSSSKEGGHDGGSIMMIQANRHFYAAPSPQKRAVSERVIVPPSEDVFSPPKQCCSEDSTSPPKQWCLEDSIFTERYKENDAASIFDTDEVLDRQLDLDFLRVKTKARFRKMIAREDPSVGDAEGLDVVLQMLREELRNHVSSIRSLFAYFSCLSGHTTSISMLCLGLNEYRRFTQASGIVDKKSIGCTPADLDTIFIAASAKEGTLTDTSPKGGSSTGLLRFEFLEALIRIAVGAYVLPKSCPSVCTAVSRLFNEGMAQS</sequence>
<evidence type="ECO:0000313" key="1">
    <source>
        <dbReference type="EMBL" id="KAF5841532.1"/>
    </source>
</evidence>
<organism evidence="1 2">
    <name type="scientific">Dunaliella salina</name>
    <name type="common">Green alga</name>
    <name type="synonym">Protococcus salinus</name>
    <dbReference type="NCBI Taxonomy" id="3046"/>
    <lineage>
        <taxon>Eukaryota</taxon>
        <taxon>Viridiplantae</taxon>
        <taxon>Chlorophyta</taxon>
        <taxon>core chlorophytes</taxon>
        <taxon>Chlorophyceae</taxon>
        <taxon>CS clade</taxon>
        <taxon>Chlamydomonadales</taxon>
        <taxon>Dunaliellaceae</taxon>
        <taxon>Dunaliella</taxon>
    </lineage>
</organism>
<dbReference type="EMBL" id="MU069483">
    <property type="protein sequence ID" value="KAF5841532.1"/>
    <property type="molecule type" value="Genomic_DNA"/>
</dbReference>